<proteinExistence type="predicted"/>
<protein>
    <submittedName>
        <fullName evidence="1">Uncharacterized protein</fullName>
    </submittedName>
</protein>
<organism evidence="1 2">
    <name type="scientific">Meloidogyne enterolobii</name>
    <name type="common">Root-knot nematode worm</name>
    <name type="synonym">Meloidogyne mayaguensis</name>
    <dbReference type="NCBI Taxonomy" id="390850"/>
    <lineage>
        <taxon>Eukaryota</taxon>
        <taxon>Metazoa</taxon>
        <taxon>Ecdysozoa</taxon>
        <taxon>Nematoda</taxon>
        <taxon>Chromadorea</taxon>
        <taxon>Rhabditida</taxon>
        <taxon>Tylenchina</taxon>
        <taxon>Tylenchomorpha</taxon>
        <taxon>Tylenchoidea</taxon>
        <taxon>Meloidogynidae</taxon>
        <taxon>Meloidogyninae</taxon>
        <taxon>Meloidogyne</taxon>
    </lineage>
</organism>
<gene>
    <name evidence="1" type="ORF">MENT_LOCUS28298</name>
</gene>
<comment type="caution">
    <text evidence="1">The sequence shown here is derived from an EMBL/GenBank/DDBJ whole genome shotgun (WGS) entry which is preliminary data.</text>
</comment>
<evidence type="ECO:0000313" key="2">
    <source>
        <dbReference type="Proteomes" id="UP000580250"/>
    </source>
</evidence>
<dbReference type="EMBL" id="CAJEWN010000277">
    <property type="protein sequence ID" value="CAD2176483.1"/>
    <property type="molecule type" value="Genomic_DNA"/>
</dbReference>
<accession>A0A6V7VNK8</accession>
<reference evidence="1 2" key="1">
    <citation type="submission" date="2020-08" db="EMBL/GenBank/DDBJ databases">
        <authorList>
            <person name="Koutsovoulos G."/>
            <person name="Danchin GJ E."/>
        </authorList>
    </citation>
    <scope>NUCLEOTIDE SEQUENCE [LARGE SCALE GENOMIC DNA]</scope>
</reference>
<name>A0A6V7VNK8_MELEN</name>
<evidence type="ECO:0000313" key="1">
    <source>
        <dbReference type="EMBL" id="CAD2176483.1"/>
    </source>
</evidence>
<sequence>MVEAQPPTTYLFLIPSTWLEEIIRMLYNISIKKALNGRGDWKNGASQ</sequence>
<dbReference type="AlphaFoldDB" id="A0A6V7VNK8"/>
<dbReference type="Proteomes" id="UP000580250">
    <property type="component" value="Unassembled WGS sequence"/>
</dbReference>